<reference evidence="1" key="1">
    <citation type="submission" date="2021-03" db="EMBL/GenBank/DDBJ databases">
        <title>The complete genome sequence of Acetobacter sp. TBRC 12339.</title>
        <authorList>
            <person name="Charoenyingcharoen P."/>
            <person name="Yukphan P."/>
        </authorList>
    </citation>
    <scope>NUCLEOTIDE SEQUENCE</scope>
    <source>
        <strain evidence="1">TBRC 12339</strain>
    </source>
</reference>
<dbReference type="Proteomes" id="UP000664073">
    <property type="component" value="Unassembled WGS sequence"/>
</dbReference>
<proteinExistence type="predicted"/>
<evidence type="ECO:0000313" key="1">
    <source>
        <dbReference type="EMBL" id="MBO1326338.1"/>
    </source>
</evidence>
<accession>A0A939HKZ2</accession>
<name>A0A939HKZ2_9PROT</name>
<evidence type="ECO:0000313" key="2">
    <source>
        <dbReference type="Proteomes" id="UP000664073"/>
    </source>
</evidence>
<protein>
    <submittedName>
        <fullName evidence="1">Uncharacterized protein</fullName>
    </submittedName>
</protein>
<gene>
    <name evidence="1" type="ORF">J2D77_14390</name>
</gene>
<dbReference type="EMBL" id="JAFVMH010000009">
    <property type="protein sequence ID" value="MBO1326338.1"/>
    <property type="molecule type" value="Genomic_DNA"/>
</dbReference>
<comment type="caution">
    <text evidence="1">The sequence shown here is derived from an EMBL/GenBank/DDBJ whole genome shotgun (WGS) entry which is preliminary data.</text>
</comment>
<organism evidence="1 2">
    <name type="scientific">Acetobacter garciniae</name>
    <dbReference type="NCBI Taxonomy" id="2817435"/>
    <lineage>
        <taxon>Bacteria</taxon>
        <taxon>Pseudomonadati</taxon>
        <taxon>Pseudomonadota</taxon>
        <taxon>Alphaproteobacteria</taxon>
        <taxon>Acetobacterales</taxon>
        <taxon>Acetobacteraceae</taxon>
        <taxon>Acetobacter</taxon>
    </lineage>
</organism>
<dbReference type="AlphaFoldDB" id="A0A939HKZ2"/>
<dbReference type="RefSeq" id="WP_039905403.1">
    <property type="nucleotide sequence ID" value="NZ_JAFVMH010000009.1"/>
</dbReference>
<keyword evidence="2" id="KW-1185">Reference proteome</keyword>
<sequence length="275" mass="30060">MTTLLSWVSFSDTGESPDKPRAVYLASDSRITWNTADRRWDSGRKVFAVTTAPHLFGFCGDVVLPSLILGQVSAAIEAGILIDPLATADEQHQAVLGAVRRCVATTVATPSLDFTIHHLMRSADWPNTEFRAWRIDYNITERQCTSSPIAIPATTGLIESFGTGQDAAREHRIKWLVSDIGNRSRAILSAFQDAIISGDDPLSGGAPQLAALYTRGPPEQIGLVIGERRFLNGLEVEVSPMLNAVEWRDQLGQRVDPVTGLLRSGARRFVRPGRI</sequence>